<feature type="transmembrane region" description="Helical" evidence="2">
    <location>
        <begin position="59"/>
        <end position="77"/>
    </location>
</feature>
<dbReference type="PANTHER" id="PTHR38442:SF1">
    <property type="entry name" value="INNER MEMBRANE PROTEIN"/>
    <property type="match status" value="1"/>
</dbReference>
<reference evidence="4" key="1">
    <citation type="submission" date="2016-10" db="EMBL/GenBank/DDBJ databases">
        <authorList>
            <person name="Varghese N."/>
            <person name="Submissions S."/>
        </authorList>
    </citation>
    <scope>NUCLEOTIDE SEQUENCE [LARGE SCALE GENOMIC DNA]</scope>
    <source>
        <strain evidence="4">CGMCC 1.6963</strain>
    </source>
</reference>
<feature type="region of interest" description="Disordered" evidence="1">
    <location>
        <begin position="1"/>
        <end position="40"/>
    </location>
</feature>
<keyword evidence="2" id="KW-1133">Transmembrane helix</keyword>
<accession>A0A1H9VIG0</accession>
<protein>
    <submittedName>
        <fullName evidence="3">Uncharacterized membrane-anchored protein YjiN, DUF445 family</fullName>
    </submittedName>
</protein>
<dbReference type="AlphaFoldDB" id="A0A1H9VIG0"/>
<evidence type="ECO:0000256" key="2">
    <source>
        <dbReference type="SAM" id="Phobius"/>
    </source>
</evidence>
<keyword evidence="2" id="KW-0472">Membrane</keyword>
<gene>
    <name evidence="3" type="ORF">SAMN05216199_2355</name>
</gene>
<sequence length="457" mass="49733">MGGVSPSTTQAPPRSTAEQQPLTPSEPGRHRARSSLTGVLGIEGSQRDRQRLRRMKTRASLLLVLVGVLWIASYLVAPQSTASEFLRAAAEAGMVGGLADWFAVTALFKHPLGLPIPHTALIPRKKDELAASLGQFVTENFLSPETVRDHVRSLGVVGRTARWVAQENVARMLSDRGVEMLTTAMRSADPSVLGRLTTGALRSYTDNHSTSAALGRLMDNVVVARTHEPLLDVLLKAGADAIEENQAALAQQLKAIGERSGFLVSLVSTTRRAEKILTQVTAALRAAGADRDHDLRTTVNDLLERVAQLLKDDTAASRRIDGEIRNLVHHPGTEAWVQEQVGTWIDAVVRMLSRPDAAAEDEIAKLIRSVATRVLEDDELAEMLERQLEQVVVTTTERHGHQLTDLIRTKVELWSPKETADRFELAAGRDLQFIRINGTVVGALAGVAIHALSLLLV</sequence>
<name>A0A1H9VIG0_9MICO</name>
<dbReference type="PANTHER" id="PTHR38442">
    <property type="entry name" value="INNER MEMBRANE PROTEIN-RELATED"/>
    <property type="match status" value="1"/>
</dbReference>
<evidence type="ECO:0000313" key="4">
    <source>
        <dbReference type="Proteomes" id="UP000199019"/>
    </source>
</evidence>
<organism evidence="3 4">
    <name type="scientific">Pedococcus cremeus</name>
    <dbReference type="NCBI Taxonomy" id="587636"/>
    <lineage>
        <taxon>Bacteria</taxon>
        <taxon>Bacillati</taxon>
        <taxon>Actinomycetota</taxon>
        <taxon>Actinomycetes</taxon>
        <taxon>Micrococcales</taxon>
        <taxon>Intrasporangiaceae</taxon>
        <taxon>Pedococcus</taxon>
    </lineage>
</organism>
<feature type="compositionally biased region" description="Polar residues" evidence="1">
    <location>
        <begin position="1"/>
        <end position="23"/>
    </location>
</feature>
<keyword evidence="4" id="KW-1185">Reference proteome</keyword>
<dbReference type="EMBL" id="FOHB01000004">
    <property type="protein sequence ID" value="SES21314.1"/>
    <property type="molecule type" value="Genomic_DNA"/>
</dbReference>
<evidence type="ECO:0000313" key="3">
    <source>
        <dbReference type="EMBL" id="SES21314.1"/>
    </source>
</evidence>
<evidence type="ECO:0000256" key="1">
    <source>
        <dbReference type="SAM" id="MobiDB-lite"/>
    </source>
</evidence>
<dbReference type="GO" id="GO:0005886">
    <property type="term" value="C:plasma membrane"/>
    <property type="evidence" value="ECO:0007669"/>
    <property type="project" value="TreeGrafter"/>
</dbReference>
<dbReference type="Pfam" id="PF04286">
    <property type="entry name" value="DUF445"/>
    <property type="match status" value="1"/>
</dbReference>
<dbReference type="Proteomes" id="UP000199019">
    <property type="component" value="Unassembled WGS sequence"/>
</dbReference>
<dbReference type="InterPro" id="IPR007383">
    <property type="entry name" value="DUF445"/>
</dbReference>
<proteinExistence type="predicted"/>
<dbReference type="STRING" id="587636.SAMN05216199_2355"/>
<keyword evidence="2" id="KW-0812">Transmembrane</keyword>